<keyword evidence="2" id="KW-1185">Reference proteome</keyword>
<protein>
    <submittedName>
        <fullName evidence="1">Adenylylsulfate kinase-like enzyme</fullName>
    </submittedName>
</protein>
<evidence type="ECO:0000313" key="1">
    <source>
        <dbReference type="EMBL" id="PSL53760.1"/>
    </source>
</evidence>
<name>A0A2P8I5M8_SACCR</name>
<proteinExistence type="predicted"/>
<dbReference type="Pfam" id="PF13671">
    <property type="entry name" value="AAA_33"/>
    <property type="match status" value="1"/>
</dbReference>
<organism evidence="1 2">
    <name type="scientific">Saccharothrix carnea</name>
    <dbReference type="NCBI Taxonomy" id="1280637"/>
    <lineage>
        <taxon>Bacteria</taxon>
        <taxon>Bacillati</taxon>
        <taxon>Actinomycetota</taxon>
        <taxon>Actinomycetes</taxon>
        <taxon>Pseudonocardiales</taxon>
        <taxon>Pseudonocardiaceae</taxon>
        <taxon>Saccharothrix</taxon>
    </lineage>
</organism>
<comment type="caution">
    <text evidence="1">The sequence shown here is derived from an EMBL/GenBank/DDBJ whole genome shotgun (WGS) entry which is preliminary data.</text>
</comment>
<sequence length="180" mass="20236">MVNMIVWINGAFGAGKTTLAEELGRRLPDALSFDPEYVGYLLRKWAPLPESGDFQDMPPWRTLTAEFAATLHREYGQHLITPMTLVETAYREEIFKLLAAADVPLLHVFLDVPPDELRRRINAQVLDPHNLQADADARAFRLRNVDRCVAARNTLPADTLVLRGDLHTPEQLADQVLAAL</sequence>
<dbReference type="EMBL" id="PYAX01000008">
    <property type="protein sequence ID" value="PSL53760.1"/>
    <property type="molecule type" value="Genomic_DNA"/>
</dbReference>
<dbReference type="GO" id="GO:0016301">
    <property type="term" value="F:kinase activity"/>
    <property type="evidence" value="ECO:0007669"/>
    <property type="project" value="UniProtKB-KW"/>
</dbReference>
<evidence type="ECO:0000313" key="2">
    <source>
        <dbReference type="Proteomes" id="UP000241118"/>
    </source>
</evidence>
<dbReference type="Gene3D" id="3.40.50.300">
    <property type="entry name" value="P-loop containing nucleotide triphosphate hydrolases"/>
    <property type="match status" value="1"/>
</dbReference>
<keyword evidence="1" id="KW-0808">Transferase</keyword>
<accession>A0A2P8I5M8</accession>
<dbReference type="SUPFAM" id="SSF52540">
    <property type="entry name" value="P-loop containing nucleoside triphosphate hydrolases"/>
    <property type="match status" value="1"/>
</dbReference>
<dbReference type="InterPro" id="IPR027417">
    <property type="entry name" value="P-loop_NTPase"/>
</dbReference>
<keyword evidence="1" id="KW-0418">Kinase</keyword>
<reference evidence="1 2" key="1">
    <citation type="submission" date="2018-03" db="EMBL/GenBank/DDBJ databases">
        <title>Genomic Encyclopedia of Type Strains, Phase III (KMG-III): the genomes of soil and plant-associated and newly described type strains.</title>
        <authorList>
            <person name="Whitman W."/>
        </authorList>
    </citation>
    <scope>NUCLEOTIDE SEQUENCE [LARGE SCALE GENOMIC DNA]</scope>
    <source>
        <strain evidence="1 2">CGMCC 4.7097</strain>
    </source>
</reference>
<dbReference type="Proteomes" id="UP000241118">
    <property type="component" value="Unassembled WGS sequence"/>
</dbReference>
<dbReference type="AlphaFoldDB" id="A0A2P8I5M8"/>
<gene>
    <name evidence="1" type="ORF">B0I31_108207</name>
</gene>